<gene>
    <name evidence="2" type="ORF">MUN87_18445</name>
</gene>
<dbReference type="Proteomes" id="UP000831537">
    <property type="component" value="Chromosome"/>
</dbReference>
<reference evidence="2 3" key="1">
    <citation type="submission" date="2022-04" db="EMBL/GenBank/DDBJ databases">
        <title>Gracilibacillus sp. isolated from saltern.</title>
        <authorList>
            <person name="Won M."/>
            <person name="Lee C.-M."/>
            <person name="Woen H.-Y."/>
            <person name="Kwon S.-W."/>
        </authorList>
    </citation>
    <scope>NUCLEOTIDE SEQUENCE [LARGE SCALE GENOMIC DNA]</scope>
    <source>
        <strain evidence="2 3">SSPM10-3</strain>
    </source>
</reference>
<keyword evidence="1" id="KW-0175">Coiled coil</keyword>
<proteinExistence type="predicted"/>
<dbReference type="RefSeq" id="WP_244742629.1">
    <property type="nucleotide sequence ID" value="NZ_CP095071.1"/>
</dbReference>
<sequence length="195" mass="22945">MTTENIKGGRPQKYTYEELRATLFEYANKYSGKLITLADLGRETKFPRYVWRNNKQIREDIEKLNQTPMAIVGLMKENVKIPSAENLVNSNYHNKNLLITRVQQVLDAYQTTFEQVLKTTELENMLNTKDKEIASLKKEIDALKKQSAFYQEKYESMTLHSTSLLSRKNFQLKDNVIDAEKKFKEIEDEFEDLFK</sequence>
<keyword evidence="3" id="KW-1185">Reference proteome</keyword>
<organism evidence="2 3">
    <name type="scientific">Gracilibacillus salinarum</name>
    <dbReference type="NCBI Taxonomy" id="2932255"/>
    <lineage>
        <taxon>Bacteria</taxon>
        <taxon>Bacillati</taxon>
        <taxon>Bacillota</taxon>
        <taxon>Bacilli</taxon>
        <taxon>Bacillales</taxon>
        <taxon>Bacillaceae</taxon>
        <taxon>Gracilibacillus</taxon>
    </lineage>
</organism>
<name>A0ABY4GK94_9BACI</name>
<evidence type="ECO:0000313" key="3">
    <source>
        <dbReference type="Proteomes" id="UP000831537"/>
    </source>
</evidence>
<dbReference type="EMBL" id="CP095071">
    <property type="protein sequence ID" value="UOQ84618.1"/>
    <property type="molecule type" value="Genomic_DNA"/>
</dbReference>
<accession>A0ABY4GK94</accession>
<feature type="coiled-coil region" evidence="1">
    <location>
        <begin position="119"/>
        <end position="189"/>
    </location>
</feature>
<evidence type="ECO:0000256" key="1">
    <source>
        <dbReference type="SAM" id="Coils"/>
    </source>
</evidence>
<evidence type="ECO:0000313" key="2">
    <source>
        <dbReference type="EMBL" id="UOQ84618.1"/>
    </source>
</evidence>
<protein>
    <submittedName>
        <fullName evidence="2">Uncharacterized protein</fullName>
    </submittedName>
</protein>